<evidence type="ECO:0000313" key="1">
    <source>
        <dbReference type="EMBL" id="KAJ8009527.1"/>
    </source>
</evidence>
<name>A0ACC2H0R1_DALPE</name>
<protein>
    <submittedName>
        <fullName evidence="1">Uncharacterized protein</fullName>
    </submittedName>
</protein>
<organism evidence="1 2">
    <name type="scientific">Dallia pectoralis</name>
    <name type="common">Alaska blackfish</name>
    <dbReference type="NCBI Taxonomy" id="75939"/>
    <lineage>
        <taxon>Eukaryota</taxon>
        <taxon>Metazoa</taxon>
        <taxon>Chordata</taxon>
        <taxon>Craniata</taxon>
        <taxon>Vertebrata</taxon>
        <taxon>Euteleostomi</taxon>
        <taxon>Actinopterygii</taxon>
        <taxon>Neopterygii</taxon>
        <taxon>Teleostei</taxon>
        <taxon>Protacanthopterygii</taxon>
        <taxon>Esociformes</taxon>
        <taxon>Umbridae</taxon>
        <taxon>Dallia</taxon>
    </lineage>
</organism>
<sequence length="97" mass="10794">MVDLNKIINSYTKIQSMELSRVPSDKLLNNNPAWQRLLNHNYFYSAPIVLQSEHTVEPTAGPSLPSAERSFTMTPFGICVRHRPKDSARLVGVAGGI</sequence>
<evidence type="ECO:0000313" key="2">
    <source>
        <dbReference type="Proteomes" id="UP001157502"/>
    </source>
</evidence>
<reference evidence="1" key="1">
    <citation type="submission" date="2021-05" db="EMBL/GenBank/DDBJ databases">
        <authorList>
            <person name="Pan Q."/>
            <person name="Jouanno E."/>
            <person name="Zahm M."/>
            <person name="Klopp C."/>
            <person name="Cabau C."/>
            <person name="Louis A."/>
            <person name="Berthelot C."/>
            <person name="Parey E."/>
            <person name="Roest Crollius H."/>
            <person name="Montfort J."/>
            <person name="Robinson-Rechavi M."/>
            <person name="Bouchez O."/>
            <person name="Lampietro C."/>
            <person name="Lopez Roques C."/>
            <person name="Donnadieu C."/>
            <person name="Postlethwait J."/>
            <person name="Bobe J."/>
            <person name="Dillon D."/>
            <person name="Chandos A."/>
            <person name="von Hippel F."/>
            <person name="Guiguen Y."/>
        </authorList>
    </citation>
    <scope>NUCLEOTIDE SEQUENCE</scope>
    <source>
        <strain evidence="1">YG-Jan2019</strain>
    </source>
</reference>
<gene>
    <name evidence="1" type="ORF">DPEC_G00089800</name>
</gene>
<keyword evidence="2" id="KW-1185">Reference proteome</keyword>
<dbReference type="EMBL" id="CM055734">
    <property type="protein sequence ID" value="KAJ8009527.1"/>
    <property type="molecule type" value="Genomic_DNA"/>
</dbReference>
<comment type="caution">
    <text evidence="1">The sequence shown here is derived from an EMBL/GenBank/DDBJ whole genome shotgun (WGS) entry which is preliminary data.</text>
</comment>
<proteinExistence type="predicted"/>
<accession>A0ACC2H0R1</accession>
<dbReference type="Proteomes" id="UP001157502">
    <property type="component" value="Chromosome 7"/>
</dbReference>